<feature type="transmembrane region" description="Helical" evidence="13">
    <location>
        <begin position="126"/>
        <end position="144"/>
    </location>
</feature>
<dbReference type="InterPro" id="IPR048254">
    <property type="entry name" value="CDP_ALCOHOL_P_TRANSF_CS"/>
</dbReference>
<dbReference type="PROSITE" id="PS00379">
    <property type="entry name" value="CDP_ALCOHOL_P_TRANSF"/>
    <property type="match status" value="1"/>
</dbReference>
<evidence type="ECO:0000256" key="4">
    <source>
        <dbReference type="ARBA" id="ARBA00022679"/>
    </source>
</evidence>
<dbReference type="NCBIfam" id="TIGR00560">
    <property type="entry name" value="pgsA"/>
    <property type="match status" value="1"/>
</dbReference>
<comment type="caution">
    <text evidence="14">The sequence shown here is derived from an EMBL/GenBank/DDBJ whole genome shotgun (WGS) entry which is preliminary data.</text>
</comment>
<feature type="transmembrane region" description="Helical" evidence="13">
    <location>
        <begin position="71"/>
        <end position="95"/>
    </location>
</feature>
<keyword evidence="7" id="KW-0443">Lipid metabolism</keyword>
<keyword evidence="9" id="KW-0594">Phospholipid biosynthesis</keyword>
<dbReference type="Proteomes" id="UP000279422">
    <property type="component" value="Unassembled WGS sequence"/>
</dbReference>
<proteinExistence type="inferred from homology"/>
<organism evidence="14 15">
    <name type="scientific">Aerophobetes bacterium</name>
    <dbReference type="NCBI Taxonomy" id="2030807"/>
    <lineage>
        <taxon>Bacteria</taxon>
        <taxon>Candidatus Aerophobota</taxon>
    </lineage>
</organism>
<dbReference type="Gene3D" id="1.20.120.1760">
    <property type="match status" value="1"/>
</dbReference>
<evidence type="ECO:0000256" key="6">
    <source>
        <dbReference type="ARBA" id="ARBA00022989"/>
    </source>
</evidence>
<feature type="transmembrane region" description="Helical" evidence="13">
    <location>
        <begin position="7"/>
        <end position="25"/>
    </location>
</feature>
<sequence>MSLANKLTFLRIVLCPFFVLFLFLPTWTAKAIAFFIFIGACLSDLLDGYFARRRGEVTSIGKIIDPAADKVLAYSAFICFVQLQLVPFWMVIILMGRDFLVMALRVEAARKNMIISASKLAKLKTAFEYGVIVFILLALLNFKLWKPEMMIFILMAAATLLSLISGFQYWLSYRRYLP</sequence>
<keyword evidence="4 12" id="KW-0808">Transferase</keyword>
<dbReference type="GO" id="GO:0008444">
    <property type="term" value="F:CDP-diacylglycerol-glycerol-3-phosphate 3-phosphatidyltransferase activity"/>
    <property type="evidence" value="ECO:0007669"/>
    <property type="project" value="UniProtKB-UniRule"/>
</dbReference>
<keyword evidence="6 13" id="KW-1133">Transmembrane helix</keyword>
<accession>A0A497E389</accession>
<keyword evidence="5 13" id="KW-0812">Transmembrane</keyword>
<dbReference type="Pfam" id="PF01066">
    <property type="entry name" value="CDP-OH_P_transf"/>
    <property type="match status" value="1"/>
</dbReference>
<protein>
    <recommendedName>
        <fullName evidence="11">CDP-diacylglycerol--glycerol-3-phosphate 3-phosphatidyltransferase</fullName>
        <ecNumber evidence="11">2.7.8.5</ecNumber>
    </recommendedName>
</protein>
<evidence type="ECO:0000256" key="11">
    <source>
        <dbReference type="NCBIfam" id="TIGR00560"/>
    </source>
</evidence>
<evidence type="ECO:0000256" key="7">
    <source>
        <dbReference type="ARBA" id="ARBA00023098"/>
    </source>
</evidence>
<evidence type="ECO:0000256" key="2">
    <source>
        <dbReference type="ARBA" id="ARBA00010441"/>
    </source>
</evidence>
<reference evidence="14 15" key="1">
    <citation type="submission" date="2018-06" db="EMBL/GenBank/DDBJ databases">
        <title>Extensive metabolic versatility and redundancy in microbially diverse, dynamic hydrothermal sediments.</title>
        <authorList>
            <person name="Dombrowski N."/>
            <person name="Teske A."/>
            <person name="Baker B.J."/>
        </authorList>
    </citation>
    <scope>NUCLEOTIDE SEQUENCE [LARGE SCALE GENOMIC DNA]</scope>
    <source>
        <strain evidence="14">B47_G16</strain>
    </source>
</reference>
<dbReference type="InterPro" id="IPR000462">
    <property type="entry name" value="CDP-OH_P_trans"/>
</dbReference>
<evidence type="ECO:0000256" key="10">
    <source>
        <dbReference type="ARBA" id="ARBA00023264"/>
    </source>
</evidence>
<dbReference type="PANTHER" id="PTHR14269:SF62">
    <property type="entry name" value="CDP-DIACYLGLYCEROL--GLYCEROL-3-PHOSPHATE 3-PHOSPHATIDYLTRANSFERASE 1, CHLOROPLASTIC"/>
    <property type="match status" value="1"/>
</dbReference>
<dbReference type="PANTHER" id="PTHR14269">
    <property type="entry name" value="CDP-DIACYLGLYCEROL--GLYCEROL-3-PHOSPHATE 3-PHOSPHATIDYLTRANSFERASE-RELATED"/>
    <property type="match status" value="1"/>
</dbReference>
<dbReference type="GO" id="GO:0016020">
    <property type="term" value="C:membrane"/>
    <property type="evidence" value="ECO:0007669"/>
    <property type="project" value="UniProtKB-SubCell"/>
</dbReference>
<feature type="transmembrane region" description="Helical" evidence="13">
    <location>
        <begin position="151"/>
        <end position="171"/>
    </location>
</feature>
<comment type="subcellular location">
    <subcellularLocation>
        <location evidence="1">Membrane</location>
        <topology evidence="1">Multi-pass membrane protein</topology>
    </subcellularLocation>
</comment>
<dbReference type="InterPro" id="IPR050324">
    <property type="entry name" value="CDP-alcohol_PTase-I"/>
</dbReference>
<evidence type="ECO:0000256" key="3">
    <source>
        <dbReference type="ARBA" id="ARBA00022516"/>
    </source>
</evidence>
<dbReference type="EC" id="2.7.8.5" evidence="11"/>
<evidence type="ECO:0000313" key="14">
    <source>
        <dbReference type="EMBL" id="RLE09036.1"/>
    </source>
</evidence>
<dbReference type="InterPro" id="IPR043130">
    <property type="entry name" value="CDP-OH_PTrfase_TM_dom"/>
</dbReference>
<evidence type="ECO:0000256" key="5">
    <source>
        <dbReference type="ARBA" id="ARBA00022692"/>
    </source>
</evidence>
<dbReference type="EMBL" id="QMPZ01000067">
    <property type="protein sequence ID" value="RLE09036.1"/>
    <property type="molecule type" value="Genomic_DNA"/>
</dbReference>
<dbReference type="AlphaFoldDB" id="A0A497E389"/>
<keyword evidence="3" id="KW-0444">Lipid biosynthesis</keyword>
<dbReference type="InterPro" id="IPR004570">
    <property type="entry name" value="Phosphatidylglycerol_P_synth"/>
</dbReference>
<name>A0A497E389_UNCAE</name>
<evidence type="ECO:0000256" key="13">
    <source>
        <dbReference type="SAM" id="Phobius"/>
    </source>
</evidence>
<evidence type="ECO:0000256" key="12">
    <source>
        <dbReference type="RuleBase" id="RU003750"/>
    </source>
</evidence>
<dbReference type="PIRSF" id="PIRSF000847">
    <property type="entry name" value="Phos_ph_gly_syn"/>
    <property type="match status" value="1"/>
</dbReference>
<keyword evidence="10" id="KW-1208">Phospholipid metabolism</keyword>
<evidence type="ECO:0000313" key="15">
    <source>
        <dbReference type="Proteomes" id="UP000279422"/>
    </source>
</evidence>
<keyword evidence="8 13" id="KW-0472">Membrane</keyword>
<evidence type="ECO:0000256" key="1">
    <source>
        <dbReference type="ARBA" id="ARBA00004141"/>
    </source>
</evidence>
<evidence type="ECO:0000256" key="9">
    <source>
        <dbReference type="ARBA" id="ARBA00023209"/>
    </source>
</evidence>
<gene>
    <name evidence="14" type="primary">pgsA</name>
    <name evidence="14" type="ORF">DRJ00_05235</name>
</gene>
<evidence type="ECO:0000256" key="8">
    <source>
        <dbReference type="ARBA" id="ARBA00023136"/>
    </source>
</evidence>
<comment type="similarity">
    <text evidence="2 12">Belongs to the CDP-alcohol phosphatidyltransferase class-I family.</text>
</comment>
<feature type="transmembrane region" description="Helical" evidence="13">
    <location>
        <begin position="31"/>
        <end position="50"/>
    </location>
</feature>
<dbReference type="GO" id="GO:0046474">
    <property type="term" value="P:glycerophospholipid biosynthetic process"/>
    <property type="evidence" value="ECO:0007669"/>
    <property type="project" value="TreeGrafter"/>
</dbReference>